<dbReference type="Proteomes" id="UP000677228">
    <property type="component" value="Unassembled WGS sequence"/>
</dbReference>
<protein>
    <submittedName>
        <fullName evidence="2">Uncharacterized protein</fullName>
    </submittedName>
</protein>
<dbReference type="AlphaFoldDB" id="A0A8S2DV71"/>
<sequence>MNTVAAPDSVRYIRAHELMPSERSTVTKSSKASTPSSTKALRPMTNASQAKSTAPVWSTAPRLLNRARVLDAPVVIRRPPRRLIINVVRETVMPLTVYG</sequence>
<reference evidence="2" key="1">
    <citation type="submission" date="2021-02" db="EMBL/GenBank/DDBJ databases">
        <authorList>
            <person name="Nowell W R."/>
        </authorList>
    </citation>
    <scope>NUCLEOTIDE SEQUENCE</scope>
</reference>
<evidence type="ECO:0000256" key="1">
    <source>
        <dbReference type="SAM" id="MobiDB-lite"/>
    </source>
</evidence>
<feature type="compositionally biased region" description="Low complexity" evidence="1">
    <location>
        <begin position="24"/>
        <end position="39"/>
    </location>
</feature>
<dbReference type="EMBL" id="CAJOBA010008423">
    <property type="protein sequence ID" value="CAF3828211.1"/>
    <property type="molecule type" value="Genomic_DNA"/>
</dbReference>
<dbReference type="Proteomes" id="UP000682733">
    <property type="component" value="Unassembled WGS sequence"/>
</dbReference>
<name>A0A8S2DV71_9BILA</name>
<proteinExistence type="predicted"/>
<evidence type="ECO:0000313" key="4">
    <source>
        <dbReference type="Proteomes" id="UP000677228"/>
    </source>
</evidence>
<feature type="compositionally biased region" description="Polar residues" evidence="1">
    <location>
        <begin position="45"/>
        <end position="54"/>
    </location>
</feature>
<gene>
    <name evidence="2" type="ORF">OVA965_LOCUS17505</name>
    <name evidence="3" type="ORF">TMI583_LOCUS17516</name>
</gene>
<evidence type="ECO:0000313" key="2">
    <source>
        <dbReference type="EMBL" id="CAF1062858.1"/>
    </source>
</evidence>
<comment type="caution">
    <text evidence="2">The sequence shown here is derived from an EMBL/GenBank/DDBJ whole genome shotgun (WGS) entry which is preliminary data.</text>
</comment>
<accession>A0A8S2DV71</accession>
<organism evidence="2 4">
    <name type="scientific">Didymodactylos carnosus</name>
    <dbReference type="NCBI Taxonomy" id="1234261"/>
    <lineage>
        <taxon>Eukaryota</taxon>
        <taxon>Metazoa</taxon>
        <taxon>Spiralia</taxon>
        <taxon>Gnathifera</taxon>
        <taxon>Rotifera</taxon>
        <taxon>Eurotatoria</taxon>
        <taxon>Bdelloidea</taxon>
        <taxon>Philodinida</taxon>
        <taxon>Philodinidae</taxon>
        <taxon>Didymodactylos</taxon>
    </lineage>
</organism>
<feature type="region of interest" description="Disordered" evidence="1">
    <location>
        <begin position="19"/>
        <end position="54"/>
    </location>
</feature>
<evidence type="ECO:0000313" key="3">
    <source>
        <dbReference type="EMBL" id="CAF3828211.1"/>
    </source>
</evidence>
<dbReference type="EMBL" id="CAJNOK010008409">
    <property type="protein sequence ID" value="CAF1062858.1"/>
    <property type="molecule type" value="Genomic_DNA"/>
</dbReference>